<dbReference type="PANTHER" id="PTHR12526:SF627">
    <property type="entry name" value="D-RHAMNOSYLTRANSFERASE WBPZ"/>
    <property type="match status" value="1"/>
</dbReference>
<dbReference type="SUPFAM" id="SSF53756">
    <property type="entry name" value="UDP-Glycosyltransferase/glycogen phosphorylase"/>
    <property type="match status" value="1"/>
</dbReference>
<dbReference type="InterPro" id="IPR028098">
    <property type="entry name" value="Glyco_trans_4-like_N"/>
</dbReference>
<dbReference type="OrthoDB" id="6626661at2"/>
<dbReference type="RefSeq" id="WP_130591570.1">
    <property type="nucleotide sequence ID" value="NZ_CP034752.1"/>
</dbReference>
<dbReference type="Pfam" id="PF13439">
    <property type="entry name" value="Glyco_transf_4"/>
    <property type="match status" value="1"/>
</dbReference>
<dbReference type="Proteomes" id="UP000293154">
    <property type="component" value="Chromosome"/>
</dbReference>
<accession>A0A411WKA1</accession>
<evidence type="ECO:0000259" key="1">
    <source>
        <dbReference type="Pfam" id="PF13439"/>
    </source>
</evidence>
<dbReference type="PANTHER" id="PTHR12526">
    <property type="entry name" value="GLYCOSYLTRANSFERASE"/>
    <property type="match status" value="1"/>
</dbReference>
<dbReference type="CDD" id="cd03801">
    <property type="entry name" value="GT4_PimA-like"/>
    <property type="match status" value="1"/>
</dbReference>
<evidence type="ECO:0000313" key="3">
    <source>
        <dbReference type="Proteomes" id="UP000293154"/>
    </source>
</evidence>
<name>A0A411WKA1_9GAMM</name>
<keyword evidence="2" id="KW-0808">Transferase</keyword>
<dbReference type="EMBL" id="CP034752">
    <property type="protein sequence ID" value="QBH96633.1"/>
    <property type="molecule type" value="Genomic_DNA"/>
</dbReference>
<protein>
    <submittedName>
        <fullName evidence="2">Glycosyltransferase</fullName>
    </submittedName>
</protein>
<proteinExistence type="predicted"/>
<gene>
    <name evidence="2" type="ORF">EKN56_09580</name>
</gene>
<dbReference type="GO" id="GO:0016757">
    <property type="term" value="F:glycosyltransferase activity"/>
    <property type="evidence" value="ECO:0007669"/>
    <property type="project" value="UniProtKB-ARBA"/>
</dbReference>
<sequence length="377" mass="43216">MQPRVLIVTTEAPDVLFSGLGFFNEHFWAELKRRNYPFKVLYLNNQKTPPSQLADYEIAVEPALPFDSSLESLSLNVAWSTSQKIQPILNEFKPDIISVHENSPLLPFFFELNRVQFTLHSSYIGMQHYLTRTQKGMQHYWEQRIAVRQSGAVVLHSDWAHRSIIQHVSADIVPPHIFPIGVNFADYPADKIAHPEGKVVISFFGRFTDIVKNFQIFRDAINTLPPAYRQRVEARVYGPEKIPDYMEKEGFKGLTFVQGEEKRRALAETDIVVFPSMQESYGIVGLEALLSNCALIATPGLGMDSYMQPEYACEPTVTAIQGRIIAYLSDVEQLRKDQKAQLFRNSVNRPEFTLGKMTESYIEVWQELLKKLQKEPQ</sequence>
<dbReference type="Pfam" id="PF13692">
    <property type="entry name" value="Glyco_trans_1_4"/>
    <property type="match status" value="1"/>
</dbReference>
<dbReference type="AlphaFoldDB" id="A0A411WKA1"/>
<feature type="domain" description="Glycosyltransferase subfamily 4-like N-terminal" evidence="1">
    <location>
        <begin position="27"/>
        <end position="183"/>
    </location>
</feature>
<dbReference type="Gene3D" id="3.40.50.2000">
    <property type="entry name" value="Glycogen Phosphorylase B"/>
    <property type="match status" value="2"/>
</dbReference>
<organism evidence="2 3">
    <name type="scientific">Limnobaculum zhutongyuii</name>
    <dbReference type="NCBI Taxonomy" id="2498113"/>
    <lineage>
        <taxon>Bacteria</taxon>
        <taxon>Pseudomonadati</taxon>
        <taxon>Pseudomonadota</taxon>
        <taxon>Gammaproteobacteria</taxon>
        <taxon>Enterobacterales</taxon>
        <taxon>Budviciaceae</taxon>
        <taxon>Limnobaculum</taxon>
    </lineage>
</organism>
<dbReference type="KEGG" id="prag:EKN56_09580"/>
<keyword evidence="3" id="KW-1185">Reference proteome</keyword>
<reference evidence="2 3" key="1">
    <citation type="submission" date="2019-03" db="EMBL/GenBank/DDBJ databases">
        <title>Pragia sp. nov. isolated from the gut tract of Carduelis flavirostris.</title>
        <authorList>
            <person name="Ge Y."/>
        </authorList>
    </citation>
    <scope>NUCLEOTIDE SEQUENCE [LARGE SCALE GENOMIC DNA]</scope>
    <source>
        <strain evidence="2 3">CF-458</strain>
    </source>
</reference>
<evidence type="ECO:0000313" key="2">
    <source>
        <dbReference type="EMBL" id="QBH96633.1"/>
    </source>
</evidence>